<dbReference type="KEGG" id="sgv:B1H19_03140"/>
<evidence type="ECO:0000313" key="3">
    <source>
        <dbReference type="Proteomes" id="UP000192726"/>
    </source>
</evidence>
<dbReference type="EMBL" id="CP020569">
    <property type="protein sequence ID" value="ARF53292.1"/>
    <property type="molecule type" value="Genomic_DNA"/>
</dbReference>
<dbReference type="Gene3D" id="3.30.450.30">
    <property type="entry name" value="Dynein light chain 2a, cytoplasmic"/>
    <property type="match status" value="1"/>
</dbReference>
<organism evidence="2 3">
    <name type="scientific">Streptomyces gilvosporeus</name>
    <dbReference type="NCBI Taxonomy" id="553510"/>
    <lineage>
        <taxon>Bacteria</taxon>
        <taxon>Bacillati</taxon>
        <taxon>Actinomycetota</taxon>
        <taxon>Actinomycetes</taxon>
        <taxon>Kitasatosporales</taxon>
        <taxon>Streptomycetaceae</taxon>
        <taxon>Streptomyces</taxon>
    </lineage>
</organism>
<dbReference type="PANTHER" id="PTHR36222:SF1">
    <property type="entry name" value="SERINE PROTEASE INHIBITOR RV3364C"/>
    <property type="match status" value="1"/>
</dbReference>
<evidence type="ECO:0000313" key="2">
    <source>
        <dbReference type="EMBL" id="ARF53292.1"/>
    </source>
</evidence>
<dbReference type="InterPro" id="IPR004942">
    <property type="entry name" value="Roadblock/LAMTOR2_dom"/>
</dbReference>
<feature type="domain" description="Roadblock/LAMTOR2" evidence="1">
    <location>
        <begin position="13"/>
        <end position="103"/>
    </location>
</feature>
<dbReference type="PANTHER" id="PTHR36222">
    <property type="entry name" value="SERINE PROTEASE INHIBITOR RV3364C"/>
    <property type="match status" value="1"/>
</dbReference>
<proteinExistence type="predicted"/>
<gene>
    <name evidence="2" type="ORF">B1H19_03140</name>
</gene>
<reference evidence="2 3" key="1">
    <citation type="submission" date="2017-04" db="EMBL/GenBank/DDBJ databases">
        <title>Complete Genome Sequence of Streptomyces gilvosporeus F607, a Capable Producer of Natamycin.</title>
        <authorList>
            <person name="Zong G."/>
            <person name="Zhong C."/>
            <person name="Fu J."/>
            <person name="Qin R."/>
            <person name="Cao G."/>
        </authorList>
    </citation>
    <scope>NUCLEOTIDE SEQUENCE [LARGE SCALE GENOMIC DNA]</scope>
    <source>
        <strain evidence="2 3">F607</strain>
    </source>
</reference>
<dbReference type="SUPFAM" id="SSF103196">
    <property type="entry name" value="Roadblock/LC7 domain"/>
    <property type="match status" value="1"/>
</dbReference>
<dbReference type="STRING" id="553510.B1H19_03140"/>
<keyword evidence="3" id="KW-1185">Reference proteome</keyword>
<sequence>MTAPQLRQVSQFGWLVTNFTERVPNVAHAVVVSVDGLMLTASNRMPDAHAQQLAAIAAGAVSLIQGAASCFETGDVRRTVVQMENGIMLLMLIKDGSCLAVLAAPDCEIGQIAYEMTLLVDQVGEILTPELRAELYELNQAAAQQPG</sequence>
<evidence type="ECO:0000259" key="1">
    <source>
        <dbReference type="SMART" id="SM00960"/>
    </source>
</evidence>
<dbReference type="SMART" id="SM00960">
    <property type="entry name" value="Robl_LC7"/>
    <property type="match status" value="1"/>
</dbReference>
<dbReference type="RefSeq" id="WP_083102722.1">
    <property type="nucleotide sequence ID" value="NZ_CP020569.1"/>
</dbReference>
<dbReference type="OrthoDB" id="5187023at2"/>
<dbReference type="Pfam" id="PF03259">
    <property type="entry name" value="Robl_LC7"/>
    <property type="match status" value="1"/>
</dbReference>
<name>A0A1V0TKV6_9ACTN</name>
<dbReference type="Proteomes" id="UP000192726">
    <property type="component" value="Chromosome"/>
</dbReference>
<protein>
    <submittedName>
        <fullName evidence="2">Dynein regulation protein LC7</fullName>
    </submittedName>
</protein>
<dbReference type="InterPro" id="IPR053141">
    <property type="entry name" value="Mycobact_SerProt_Inhib_Rv3364c"/>
</dbReference>
<accession>A0A1V0TKV6</accession>
<dbReference type="AlphaFoldDB" id="A0A1V0TKV6"/>